<evidence type="ECO:0000256" key="1">
    <source>
        <dbReference type="SAM" id="MobiDB-lite"/>
    </source>
</evidence>
<dbReference type="Proteomes" id="UP001152622">
    <property type="component" value="Chromosome 2"/>
</dbReference>
<keyword evidence="3" id="KW-1185">Reference proteome</keyword>
<evidence type="ECO:0000313" key="3">
    <source>
        <dbReference type="Proteomes" id="UP001152622"/>
    </source>
</evidence>
<proteinExistence type="predicted"/>
<reference evidence="2" key="1">
    <citation type="journal article" date="2023" name="Science">
        <title>Genome structures resolve the early diversification of teleost fishes.</title>
        <authorList>
            <person name="Parey E."/>
            <person name="Louis A."/>
            <person name="Montfort J."/>
            <person name="Bouchez O."/>
            <person name="Roques C."/>
            <person name="Iampietro C."/>
            <person name="Lluch J."/>
            <person name="Castinel A."/>
            <person name="Donnadieu C."/>
            <person name="Desvignes T."/>
            <person name="Floi Bucao C."/>
            <person name="Jouanno E."/>
            <person name="Wen M."/>
            <person name="Mejri S."/>
            <person name="Dirks R."/>
            <person name="Jansen H."/>
            <person name="Henkel C."/>
            <person name="Chen W.J."/>
            <person name="Zahm M."/>
            <person name="Cabau C."/>
            <person name="Klopp C."/>
            <person name="Thompson A.W."/>
            <person name="Robinson-Rechavi M."/>
            <person name="Braasch I."/>
            <person name="Lecointre G."/>
            <person name="Bobe J."/>
            <person name="Postlethwait J.H."/>
            <person name="Berthelot C."/>
            <person name="Roest Crollius H."/>
            <person name="Guiguen Y."/>
        </authorList>
    </citation>
    <scope>NUCLEOTIDE SEQUENCE</scope>
    <source>
        <strain evidence="2">WJC10195</strain>
    </source>
</reference>
<dbReference type="AlphaFoldDB" id="A0A9Q1JAA0"/>
<organism evidence="2 3">
    <name type="scientific">Synaphobranchus kaupii</name>
    <name type="common">Kaup's arrowtooth eel</name>
    <dbReference type="NCBI Taxonomy" id="118154"/>
    <lineage>
        <taxon>Eukaryota</taxon>
        <taxon>Metazoa</taxon>
        <taxon>Chordata</taxon>
        <taxon>Craniata</taxon>
        <taxon>Vertebrata</taxon>
        <taxon>Euteleostomi</taxon>
        <taxon>Actinopterygii</taxon>
        <taxon>Neopterygii</taxon>
        <taxon>Teleostei</taxon>
        <taxon>Anguilliformes</taxon>
        <taxon>Synaphobranchidae</taxon>
        <taxon>Synaphobranchus</taxon>
    </lineage>
</organism>
<name>A0A9Q1JAA0_SYNKA</name>
<feature type="region of interest" description="Disordered" evidence="1">
    <location>
        <begin position="130"/>
        <end position="151"/>
    </location>
</feature>
<comment type="caution">
    <text evidence="2">The sequence shown here is derived from an EMBL/GenBank/DDBJ whole genome shotgun (WGS) entry which is preliminary data.</text>
</comment>
<dbReference type="EMBL" id="JAINUF010000002">
    <property type="protein sequence ID" value="KAJ8375030.1"/>
    <property type="molecule type" value="Genomic_DNA"/>
</dbReference>
<evidence type="ECO:0000313" key="2">
    <source>
        <dbReference type="EMBL" id="KAJ8375030.1"/>
    </source>
</evidence>
<sequence>MFLASLDPKLLSEHLSNYCDMQGVQSAVMYKLKMTLNMLQGRERSDGLISNINLNLSTSSGDAEASDMTRHFWGSGDELSAPRGTENDPRQFVTQQKCGAGCDCQGTSIFPELVSIDFLQDERSLDVPSTELLPWSNGREDNPAPNPLWPY</sequence>
<accession>A0A9Q1JAA0</accession>
<gene>
    <name evidence="2" type="ORF">SKAU_G00056100</name>
</gene>
<protein>
    <submittedName>
        <fullName evidence="2">Uncharacterized protein</fullName>
    </submittedName>
</protein>